<dbReference type="STRING" id="1382522.W6MJL8"/>
<comment type="subunit">
    <text evidence="7">Component of a fungal signal recognition particle (SRP) complex that consists of a 7SL RNA molecule (scR1) and at least six protein subunits: SRP72, SRP68, SRP54, SEC65, SRP21 and SRP14.</text>
</comment>
<evidence type="ECO:0000256" key="6">
    <source>
        <dbReference type="ARBA" id="ARBA00023274"/>
    </source>
</evidence>
<dbReference type="PANTHER" id="PTHR12013">
    <property type="entry name" value="SIGNAL RECOGNITION PARTICLE 14 KD PROTEIN"/>
    <property type="match status" value="1"/>
</dbReference>
<evidence type="ECO:0000256" key="1">
    <source>
        <dbReference type="ARBA" id="ARBA00004496"/>
    </source>
</evidence>
<accession>W6MJL8</accession>
<dbReference type="Pfam" id="PF02290">
    <property type="entry name" value="SRP14"/>
    <property type="match status" value="1"/>
</dbReference>
<dbReference type="GO" id="GO:0005786">
    <property type="term" value="C:signal recognition particle, endoplasmic reticulum targeting"/>
    <property type="evidence" value="ECO:0007669"/>
    <property type="project" value="UniProtKB-UniRule"/>
</dbReference>
<keyword evidence="5 7" id="KW-0733">Signal recognition particle</keyword>
<keyword evidence="9" id="KW-1185">Reference proteome</keyword>
<dbReference type="GO" id="GO:0030942">
    <property type="term" value="F:endoplasmic reticulum signal peptide binding"/>
    <property type="evidence" value="ECO:0007669"/>
    <property type="project" value="UniProtKB-UniRule"/>
</dbReference>
<dbReference type="Gene3D" id="3.30.720.10">
    <property type="entry name" value="Signal recognition particle alu RNA binding heterodimer, srp9/1"/>
    <property type="match status" value="1"/>
</dbReference>
<comment type="function">
    <text evidence="7">Component of the signal recognition particle (SRP) complex, a ribonucleoprotein complex that mediates the cotranslational targeting of secretory and membrane proteins to the endoplasmic reticulum (ER).</text>
</comment>
<comment type="similarity">
    <text evidence="2 7">Belongs to the SRP14 family.</text>
</comment>
<keyword evidence="6 7" id="KW-0687">Ribonucleoprotein</keyword>
<evidence type="ECO:0000313" key="8">
    <source>
        <dbReference type="EMBL" id="CDK26173.1"/>
    </source>
</evidence>
<reference evidence="8" key="2">
    <citation type="submission" date="2014-02" db="EMBL/GenBank/DDBJ databases">
        <title>Complete DNA sequence of /Kuraishia capsulata/ illustrates novel genomic features among budding yeasts (/Saccharomycotina/).</title>
        <authorList>
            <person name="Morales L."/>
            <person name="Noel B."/>
            <person name="Porcel B."/>
            <person name="Marcet-Houben M."/>
            <person name="Hullo M-F."/>
            <person name="Sacerdot C."/>
            <person name="Tekaia F."/>
            <person name="Leh-Louis V."/>
            <person name="Despons L."/>
            <person name="Khanna V."/>
            <person name="Aury J-M."/>
            <person name="Barbe V."/>
            <person name="Couloux A."/>
            <person name="Labadie K."/>
            <person name="Pelletier E."/>
            <person name="Souciet J-L."/>
            <person name="Boekhout T."/>
            <person name="Gabaldon T."/>
            <person name="Wincker P."/>
            <person name="Dujon B."/>
        </authorList>
    </citation>
    <scope>NUCLEOTIDE SEQUENCE</scope>
    <source>
        <strain evidence="8">CBS 1993</strain>
    </source>
</reference>
<dbReference type="OrthoDB" id="19209at2759"/>
<comment type="subcellular location">
    <subcellularLocation>
        <location evidence="1 7">Cytoplasm</location>
    </subcellularLocation>
</comment>
<evidence type="ECO:0000256" key="5">
    <source>
        <dbReference type="ARBA" id="ARBA00023135"/>
    </source>
</evidence>
<keyword evidence="4 7" id="KW-0694">RNA-binding</keyword>
<dbReference type="GO" id="GO:0006614">
    <property type="term" value="P:SRP-dependent cotranslational protein targeting to membrane"/>
    <property type="evidence" value="ECO:0007669"/>
    <property type="project" value="UniProtKB-UniRule"/>
</dbReference>
<dbReference type="EMBL" id="HG793126">
    <property type="protein sequence ID" value="CDK26173.1"/>
    <property type="molecule type" value="Genomic_DNA"/>
</dbReference>
<evidence type="ECO:0000313" key="9">
    <source>
        <dbReference type="Proteomes" id="UP000019384"/>
    </source>
</evidence>
<protein>
    <recommendedName>
        <fullName evidence="7">Signal recognition particle subunit SRP14</fullName>
    </recommendedName>
    <alternativeName>
        <fullName evidence="7">Signal recognition particle 14 kDa protein</fullName>
    </alternativeName>
</protein>
<dbReference type="RefSeq" id="XP_022458181.1">
    <property type="nucleotide sequence ID" value="XM_022604395.1"/>
</dbReference>
<organism evidence="8 9">
    <name type="scientific">Kuraishia capsulata CBS 1993</name>
    <dbReference type="NCBI Taxonomy" id="1382522"/>
    <lineage>
        <taxon>Eukaryota</taxon>
        <taxon>Fungi</taxon>
        <taxon>Dikarya</taxon>
        <taxon>Ascomycota</taxon>
        <taxon>Saccharomycotina</taxon>
        <taxon>Pichiomycetes</taxon>
        <taxon>Pichiales</taxon>
        <taxon>Pichiaceae</taxon>
        <taxon>Kuraishia</taxon>
    </lineage>
</organism>
<evidence type="ECO:0000256" key="2">
    <source>
        <dbReference type="ARBA" id="ARBA00010349"/>
    </source>
</evidence>
<dbReference type="SUPFAM" id="SSF54762">
    <property type="entry name" value="Signal recognition particle alu RNA binding heterodimer, SRP9/14"/>
    <property type="match status" value="1"/>
</dbReference>
<reference evidence="8" key="1">
    <citation type="submission" date="2013-12" db="EMBL/GenBank/DDBJ databases">
        <authorList>
            <person name="Genoscope - CEA"/>
        </authorList>
    </citation>
    <scope>NUCLEOTIDE SEQUENCE</scope>
    <source>
        <strain evidence="8">CBS 1993</strain>
    </source>
</reference>
<dbReference type="AlphaFoldDB" id="W6MJL8"/>
<dbReference type="GO" id="GO:0008312">
    <property type="term" value="F:7S RNA binding"/>
    <property type="evidence" value="ECO:0007669"/>
    <property type="project" value="UniProtKB-UniRule"/>
</dbReference>
<dbReference type="InterPro" id="IPR003210">
    <property type="entry name" value="Signal_recog_particle_SRP14"/>
</dbReference>
<evidence type="ECO:0000256" key="7">
    <source>
        <dbReference type="RuleBase" id="RU368100"/>
    </source>
</evidence>
<dbReference type="InterPro" id="IPR009018">
    <property type="entry name" value="Signal_recog_particle_SRP9/14"/>
</dbReference>
<gene>
    <name evidence="8" type="ORF">KUCA_T00002144001</name>
</gene>
<keyword evidence="3 7" id="KW-0963">Cytoplasm</keyword>
<dbReference type="GeneID" id="34519569"/>
<proteinExistence type="inferred from homology"/>
<dbReference type="HOGENOM" id="CLU_094309_3_0_1"/>
<evidence type="ECO:0000256" key="3">
    <source>
        <dbReference type="ARBA" id="ARBA00022490"/>
    </source>
</evidence>
<evidence type="ECO:0000256" key="4">
    <source>
        <dbReference type="ARBA" id="ARBA00022884"/>
    </source>
</evidence>
<sequence>MSFLPNDEFLSSLQTILVDPSKSIYITQKRLTEPKVEPTIDDLSANITGQALVVDYKTDESAHQILFKVKTDRKKIRTVVNAEDLDAFWIKYSGALKNGFTGLKKTKKKKKKAKKA</sequence>
<dbReference type="Proteomes" id="UP000019384">
    <property type="component" value="Unassembled WGS sequence"/>
</dbReference>
<name>W6MJL8_9ASCO</name>